<protein>
    <recommendedName>
        <fullName evidence="3">Glycoside hydrolase family 3 N-terminal domain-containing protein</fullName>
    </recommendedName>
</protein>
<dbReference type="GO" id="GO:0005975">
    <property type="term" value="P:carbohydrate metabolic process"/>
    <property type="evidence" value="ECO:0007669"/>
    <property type="project" value="InterPro"/>
</dbReference>
<dbReference type="SUPFAM" id="SSF51445">
    <property type="entry name" value="(Trans)glycosidases"/>
    <property type="match status" value="1"/>
</dbReference>
<dbReference type="Gene3D" id="3.20.20.300">
    <property type="entry name" value="Glycoside hydrolase, family 3, N-terminal domain"/>
    <property type="match status" value="1"/>
</dbReference>
<dbReference type="GO" id="GO:0004553">
    <property type="term" value="F:hydrolase activity, hydrolyzing O-glycosyl compounds"/>
    <property type="evidence" value="ECO:0007669"/>
    <property type="project" value="InterPro"/>
</dbReference>
<accession>A0A381UAP4</accession>
<proteinExistence type="predicted"/>
<evidence type="ECO:0008006" key="3">
    <source>
        <dbReference type="Google" id="ProtNLM"/>
    </source>
</evidence>
<gene>
    <name evidence="2" type="ORF">METZ01_LOCUS76517</name>
</gene>
<dbReference type="AlphaFoldDB" id="A0A381UAP4"/>
<evidence type="ECO:0000256" key="1">
    <source>
        <dbReference type="ARBA" id="ARBA00022801"/>
    </source>
</evidence>
<sequence length="85" mass="9458">VIKLRLFFKSGTSVRVITKGNDEYRDLNGNGHIDLYEDHNVSSSERAEDLLSKMTLEEKVGQIFHPPISLQGGLISKIMNLASGK</sequence>
<dbReference type="InterPro" id="IPR017853">
    <property type="entry name" value="GH"/>
</dbReference>
<name>A0A381UAP4_9ZZZZ</name>
<feature type="non-terminal residue" evidence="2">
    <location>
        <position position="1"/>
    </location>
</feature>
<evidence type="ECO:0000313" key="2">
    <source>
        <dbReference type="EMBL" id="SVA23663.1"/>
    </source>
</evidence>
<keyword evidence="1" id="KW-0378">Hydrolase</keyword>
<dbReference type="EMBL" id="UINC01005805">
    <property type="protein sequence ID" value="SVA23663.1"/>
    <property type="molecule type" value="Genomic_DNA"/>
</dbReference>
<dbReference type="InterPro" id="IPR036962">
    <property type="entry name" value="Glyco_hydro_3_N_sf"/>
</dbReference>
<feature type="non-terminal residue" evidence="2">
    <location>
        <position position="85"/>
    </location>
</feature>
<reference evidence="2" key="1">
    <citation type="submission" date="2018-05" db="EMBL/GenBank/DDBJ databases">
        <authorList>
            <person name="Lanie J.A."/>
            <person name="Ng W.-L."/>
            <person name="Kazmierczak K.M."/>
            <person name="Andrzejewski T.M."/>
            <person name="Davidsen T.M."/>
            <person name="Wayne K.J."/>
            <person name="Tettelin H."/>
            <person name="Glass J.I."/>
            <person name="Rusch D."/>
            <person name="Podicherti R."/>
            <person name="Tsui H.-C.T."/>
            <person name="Winkler M.E."/>
        </authorList>
    </citation>
    <scope>NUCLEOTIDE SEQUENCE</scope>
</reference>
<organism evidence="2">
    <name type="scientific">marine metagenome</name>
    <dbReference type="NCBI Taxonomy" id="408172"/>
    <lineage>
        <taxon>unclassified sequences</taxon>
        <taxon>metagenomes</taxon>
        <taxon>ecological metagenomes</taxon>
    </lineage>
</organism>